<proteinExistence type="predicted"/>
<reference evidence="2 3" key="1">
    <citation type="submission" date="2015-04" db="EMBL/GenBank/DDBJ databases">
        <title>The draft genome sequence of Fusarium langsethiae, a T-2/HT-2 mycotoxin producer.</title>
        <authorList>
            <person name="Lysoe E."/>
            <person name="Divon H.H."/>
            <person name="Terzi V."/>
            <person name="Orru L."/>
            <person name="Lamontanara A."/>
            <person name="Kolseth A.-K."/>
            <person name="Frandsen R.J."/>
            <person name="Nielsen K."/>
            <person name="Thrane U."/>
        </authorList>
    </citation>
    <scope>NUCLEOTIDE SEQUENCE [LARGE SCALE GENOMIC DNA]</scope>
    <source>
        <strain evidence="2 3">Fl201059</strain>
    </source>
</reference>
<keyword evidence="2" id="KW-0418">Kinase</keyword>
<evidence type="ECO:0000313" key="2">
    <source>
        <dbReference type="EMBL" id="KPA37467.1"/>
    </source>
</evidence>
<dbReference type="InterPro" id="IPR000719">
    <property type="entry name" value="Prot_kinase_dom"/>
</dbReference>
<evidence type="ECO:0000313" key="3">
    <source>
        <dbReference type="Proteomes" id="UP000037904"/>
    </source>
</evidence>
<accession>A0A0N0DBZ3</accession>
<dbReference type="AlphaFoldDB" id="A0A0N0DBZ3"/>
<dbReference type="GO" id="GO:0004674">
    <property type="term" value="F:protein serine/threonine kinase activity"/>
    <property type="evidence" value="ECO:0007669"/>
    <property type="project" value="TreeGrafter"/>
</dbReference>
<gene>
    <name evidence="2" type="ORF">FLAG1_09724</name>
</gene>
<sequence length="277" mass="30661">MSSITATVKTFTANDLIFDANDAIVLKSKGKFIAGGTTSIVELLPSGDIIKTPWRGGVRENDCRKEILVEAKIYQKLGDHPRLVKMKHWDANAFTLTLEYMPNGTLKEYTKSHSNEISLAQKRRWISQAADALNFLHSAGIIHCDIGPHNFLLDADLNLKISDFSGSSLDGSLAMVCPGSRYAAPDPNWKPGKIPIAGEDIFALGSTIYHIIKGEAPFEDLSDDQVEQNFLNGVFPELNGFPYADLIALCWQQKATALDIRQYVDRFSHFELEGAMV</sequence>
<name>A0A0N0DBZ3_FUSLA</name>
<evidence type="ECO:0000259" key="1">
    <source>
        <dbReference type="PROSITE" id="PS50011"/>
    </source>
</evidence>
<dbReference type="Gene3D" id="1.10.510.10">
    <property type="entry name" value="Transferase(Phosphotransferase) domain 1"/>
    <property type="match status" value="1"/>
</dbReference>
<protein>
    <submittedName>
        <fullName evidence="2">Serine threonine protein kinase</fullName>
    </submittedName>
</protein>
<dbReference type="SUPFAM" id="SSF56112">
    <property type="entry name" value="Protein kinase-like (PK-like)"/>
    <property type="match status" value="1"/>
</dbReference>
<dbReference type="Proteomes" id="UP000037904">
    <property type="component" value="Unassembled WGS sequence"/>
</dbReference>
<comment type="caution">
    <text evidence="2">The sequence shown here is derived from an EMBL/GenBank/DDBJ whole genome shotgun (WGS) entry which is preliminary data.</text>
</comment>
<dbReference type="InterPro" id="IPR051681">
    <property type="entry name" value="Ser/Thr_Kinases-Pseudokinases"/>
</dbReference>
<dbReference type="CDD" id="cd00180">
    <property type="entry name" value="PKc"/>
    <property type="match status" value="1"/>
</dbReference>
<dbReference type="OrthoDB" id="1668230at2759"/>
<keyword evidence="3" id="KW-1185">Reference proteome</keyword>
<keyword evidence="2" id="KW-0808">Transferase</keyword>
<dbReference type="PANTHER" id="PTHR44329">
    <property type="entry name" value="SERINE/THREONINE-PROTEIN KINASE TNNI3K-RELATED"/>
    <property type="match status" value="1"/>
</dbReference>
<organism evidence="2 3">
    <name type="scientific">Fusarium langsethiae</name>
    <dbReference type="NCBI Taxonomy" id="179993"/>
    <lineage>
        <taxon>Eukaryota</taxon>
        <taxon>Fungi</taxon>
        <taxon>Dikarya</taxon>
        <taxon>Ascomycota</taxon>
        <taxon>Pezizomycotina</taxon>
        <taxon>Sordariomycetes</taxon>
        <taxon>Hypocreomycetidae</taxon>
        <taxon>Hypocreales</taxon>
        <taxon>Nectriaceae</taxon>
        <taxon>Fusarium</taxon>
    </lineage>
</organism>
<dbReference type="PROSITE" id="PS50011">
    <property type="entry name" value="PROTEIN_KINASE_DOM"/>
    <property type="match status" value="1"/>
</dbReference>
<dbReference type="Pfam" id="PF00069">
    <property type="entry name" value="Pkinase"/>
    <property type="match status" value="1"/>
</dbReference>
<feature type="domain" description="Protein kinase" evidence="1">
    <location>
        <begin position="11"/>
        <end position="277"/>
    </location>
</feature>
<dbReference type="EMBL" id="JXCE01000410">
    <property type="protein sequence ID" value="KPA37467.1"/>
    <property type="molecule type" value="Genomic_DNA"/>
</dbReference>
<dbReference type="GO" id="GO:0005524">
    <property type="term" value="F:ATP binding"/>
    <property type="evidence" value="ECO:0007669"/>
    <property type="project" value="InterPro"/>
</dbReference>
<dbReference type="InterPro" id="IPR011009">
    <property type="entry name" value="Kinase-like_dom_sf"/>
</dbReference>